<dbReference type="GO" id="GO:0052816">
    <property type="term" value="F:long-chain fatty acyl-CoA hydrolase activity"/>
    <property type="evidence" value="ECO:0007669"/>
    <property type="project" value="TreeGrafter"/>
</dbReference>
<dbReference type="OrthoDB" id="10486244at2759"/>
<feature type="domain" description="HotDog ACOT-type" evidence="2">
    <location>
        <begin position="14"/>
        <end position="125"/>
    </location>
</feature>
<dbReference type="PANTHER" id="PTHR11049">
    <property type="entry name" value="ACYL COENZYME A THIOESTER HYDROLASE"/>
    <property type="match status" value="1"/>
</dbReference>
<dbReference type="GO" id="GO:0005829">
    <property type="term" value="C:cytosol"/>
    <property type="evidence" value="ECO:0007669"/>
    <property type="project" value="TreeGrafter"/>
</dbReference>
<evidence type="ECO:0000313" key="4">
    <source>
        <dbReference type="EnsemblMetazoa" id="CapteP94713"/>
    </source>
</evidence>
<accession>R7TZ17</accession>
<dbReference type="Pfam" id="PF03061">
    <property type="entry name" value="4HBT"/>
    <property type="match status" value="1"/>
</dbReference>
<dbReference type="OMA" id="CAVENVG"/>
<dbReference type="GO" id="GO:0006637">
    <property type="term" value="P:acyl-CoA metabolic process"/>
    <property type="evidence" value="ECO:0007669"/>
    <property type="project" value="TreeGrafter"/>
</dbReference>
<dbReference type="HOGENOM" id="CLU_050164_2_0_1"/>
<dbReference type="PANTHER" id="PTHR11049:SF5">
    <property type="entry name" value="ACYL-COA THIOESTER HYDROLASE YCIA"/>
    <property type="match status" value="1"/>
</dbReference>
<dbReference type="CDD" id="cd03442">
    <property type="entry name" value="BFIT_BACH"/>
    <property type="match status" value="1"/>
</dbReference>
<keyword evidence="1" id="KW-0378">Hydrolase</keyword>
<proteinExistence type="predicted"/>
<evidence type="ECO:0000256" key="1">
    <source>
        <dbReference type="ARBA" id="ARBA00022801"/>
    </source>
</evidence>
<dbReference type="EnsemblMetazoa" id="CapteT94713">
    <property type="protein sequence ID" value="CapteP94713"/>
    <property type="gene ID" value="CapteG94713"/>
</dbReference>
<reference evidence="4" key="3">
    <citation type="submission" date="2015-06" db="UniProtKB">
        <authorList>
            <consortium name="EnsemblMetazoa"/>
        </authorList>
    </citation>
    <scope>IDENTIFICATION</scope>
</reference>
<dbReference type="EMBL" id="KB307151">
    <property type="protein sequence ID" value="ELT99178.1"/>
    <property type="molecule type" value="Genomic_DNA"/>
</dbReference>
<name>R7TZ17_CAPTE</name>
<gene>
    <name evidence="3" type="ORF">CAPTEDRAFT_94713</name>
</gene>
<protein>
    <recommendedName>
        <fullName evidence="2">HotDog ACOT-type domain-containing protein</fullName>
    </recommendedName>
</protein>
<dbReference type="AlphaFoldDB" id="R7TZ17"/>
<sequence length="135" mass="14791">MSTINENLDSVPTPQGDMTLKVLADHRSVNSSGDVFAGWVAMHLDQAGEVCARKASNGARVVTVSIGSMSFLRPVQTADLIGFFTRVTEIGKTSIKVVVEGWIENHHGWEKLTETTMVFVAIDRGGRTQRVRSFQ</sequence>
<evidence type="ECO:0000313" key="5">
    <source>
        <dbReference type="Proteomes" id="UP000014760"/>
    </source>
</evidence>
<dbReference type="SUPFAM" id="SSF54637">
    <property type="entry name" value="Thioesterase/thiol ester dehydrase-isomerase"/>
    <property type="match status" value="1"/>
</dbReference>
<dbReference type="InterPro" id="IPR029069">
    <property type="entry name" value="HotDog_dom_sf"/>
</dbReference>
<evidence type="ECO:0000259" key="2">
    <source>
        <dbReference type="PROSITE" id="PS51770"/>
    </source>
</evidence>
<organism evidence="3">
    <name type="scientific">Capitella teleta</name>
    <name type="common">Polychaete worm</name>
    <dbReference type="NCBI Taxonomy" id="283909"/>
    <lineage>
        <taxon>Eukaryota</taxon>
        <taxon>Metazoa</taxon>
        <taxon>Spiralia</taxon>
        <taxon>Lophotrochozoa</taxon>
        <taxon>Annelida</taxon>
        <taxon>Polychaeta</taxon>
        <taxon>Sedentaria</taxon>
        <taxon>Scolecida</taxon>
        <taxon>Capitellidae</taxon>
        <taxon>Capitella</taxon>
    </lineage>
</organism>
<keyword evidence="5" id="KW-1185">Reference proteome</keyword>
<dbReference type="InterPro" id="IPR006683">
    <property type="entry name" value="Thioestr_dom"/>
</dbReference>
<reference evidence="5" key="1">
    <citation type="submission" date="2012-12" db="EMBL/GenBank/DDBJ databases">
        <authorList>
            <person name="Hellsten U."/>
            <person name="Grimwood J."/>
            <person name="Chapman J.A."/>
            <person name="Shapiro H."/>
            <person name="Aerts A."/>
            <person name="Otillar R.P."/>
            <person name="Terry A.Y."/>
            <person name="Boore J.L."/>
            <person name="Simakov O."/>
            <person name="Marletaz F."/>
            <person name="Cho S.-J."/>
            <person name="Edsinger-Gonzales E."/>
            <person name="Havlak P."/>
            <person name="Kuo D.-H."/>
            <person name="Larsson T."/>
            <person name="Lv J."/>
            <person name="Arendt D."/>
            <person name="Savage R."/>
            <person name="Osoegawa K."/>
            <person name="de Jong P."/>
            <person name="Lindberg D.R."/>
            <person name="Seaver E.C."/>
            <person name="Weisblat D.A."/>
            <person name="Putnam N.H."/>
            <person name="Grigoriev I.V."/>
            <person name="Rokhsar D.S."/>
        </authorList>
    </citation>
    <scope>NUCLEOTIDE SEQUENCE</scope>
    <source>
        <strain evidence="5">I ESC-2004</strain>
    </source>
</reference>
<evidence type="ECO:0000313" key="3">
    <source>
        <dbReference type="EMBL" id="ELT99178.1"/>
    </source>
</evidence>
<dbReference type="InterPro" id="IPR040170">
    <property type="entry name" value="Cytosol_ACT"/>
</dbReference>
<dbReference type="PROSITE" id="PS51770">
    <property type="entry name" value="HOTDOG_ACOT"/>
    <property type="match status" value="1"/>
</dbReference>
<dbReference type="Gene3D" id="3.10.129.10">
    <property type="entry name" value="Hotdog Thioesterase"/>
    <property type="match status" value="1"/>
</dbReference>
<dbReference type="Proteomes" id="UP000014760">
    <property type="component" value="Unassembled WGS sequence"/>
</dbReference>
<dbReference type="InterPro" id="IPR033120">
    <property type="entry name" value="HOTDOG_ACOT"/>
</dbReference>
<dbReference type="EMBL" id="AMQN01048421">
    <property type="status" value="NOT_ANNOTATED_CDS"/>
    <property type="molecule type" value="Genomic_DNA"/>
</dbReference>
<dbReference type="GO" id="GO:0009062">
    <property type="term" value="P:fatty acid catabolic process"/>
    <property type="evidence" value="ECO:0007669"/>
    <property type="project" value="TreeGrafter"/>
</dbReference>
<reference evidence="3 5" key="2">
    <citation type="journal article" date="2013" name="Nature">
        <title>Insights into bilaterian evolution from three spiralian genomes.</title>
        <authorList>
            <person name="Simakov O."/>
            <person name="Marletaz F."/>
            <person name="Cho S.J."/>
            <person name="Edsinger-Gonzales E."/>
            <person name="Havlak P."/>
            <person name="Hellsten U."/>
            <person name="Kuo D.H."/>
            <person name="Larsson T."/>
            <person name="Lv J."/>
            <person name="Arendt D."/>
            <person name="Savage R."/>
            <person name="Osoegawa K."/>
            <person name="de Jong P."/>
            <person name="Grimwood J."/>
            <person name="Chapman J.A."/>
            <person name="Shapiro H."/>
            <person name="Aerts A."/>
            <person name="Otillar R.P."/>
            <person name="Terry A.Y."/>
            <person name="Boore J.L."/>
            <person name="Grigoriev I.V."/>
            <person name="Lindberg D.R."/>
            <person name="Seaver E.C."/>
            <person name="Weisblat D.A."/>
            <person name="Putnam N.H."/>
            <person name="Rokhsar D.S."/>
        </authorList>
    </citation>
    <scope>NUCLEOTIDE SEQUENCE</scope>
    <source>
        <strain evidence="3 5">I ESC-2004</strain>
    </source>
</reference>